<organism evidence="1 2">
    <name type="scientific">Enterobacter cloacae</name>
    <dbReference type="NCBI Taxonomy" id="550"/>
    <lineage>
        <taxon>Bacteria</taxon>
        <taxon>Pseudomonadati</taxon>
        <taxon>Pseudomonadota</taxon>
        <taxon>Gammaproteobacteria</taxon>
        <taxon>Enterobacterales</taxon>
        <taxon>Enterobacteriaceae</taxon>
        <taxon>Enterobacter</taxon>
        <taxon>Enterobacter cloacae complex</taxon>
    </lineage>
</organism>
<dbReference type="AlphaFoldDB" id="A0A377MBF8"/>
<gene>
    <name evidence="1" type="ORF">NCTC10005_07621</name>
</gene>
<dbReference type="Proteomes" id="UP000255106">
    <property type="component" value="Unassembled WGS sequence"/>
</dbReference>
<sequence length="124" mass="14412">MNVYLMYKDADFVLDDIFPDNFNIQVRDLGLDVLFQSLSAGDEFLYSVVKKACSQSLADVPCIEYRQAILRDCLYNSNIIREFYQAVLECLTMEKEKLHYIVFGHSPQQCFISQFPSLDFSLKI</sequence>
<accession>A0A377MBF8</accession>
<dbReference type="EMBL" id="UGJB01000004">
    <property type="protein sequence ID" value="STQ14750.1"/>
    <property type="molecule type" value="Genomic_DNA"/>
</dbReference>
<evidence type="ECO:0000313" key="1">
    <source>
        <dbReference type="EMBL" id="STQ14750.1"/>
    </source>
</evidence>
<protein>
    <submittedName>
        <fullName evidence="1">DNA mismatch repair protein MutS domain-containing protein</fullName>
    </submittedName>
</protein>
<reference evidence="1 2" key="1">
    <citation type="submission" date="2018-06" db="EMBL/GenBank/DDBJ databases">
        <authorList>
            <consortium name="Pathogen Informatics"/>
            <person name="Doyle S."/>
        </authorList>
    </citation>
    <scope>NUCLEOTIDE SEQUENCE [LARGE SCALE GENOMIC DNA]</scope>
    <source>
        <strain evidence="1 2">NCTC10005</strain>
    </source>
</reference>
<evidence type="ECO:0000313" key="2">
    <source>
        <dbReference type="Proteomes" id="UP000255106"/>
    </source>
</evidence>
<proteinExistence type="predicted"/>
<name>A0A377MBF8_ENTCL</name>